<proteinExistence type="predicted"/>
<evidence type="ECO:0000259" key="1">
    <source>
        <dbReference type="Pfam" id="PF16661"/>
    </source>
</evidence>
<dbReference type="Pfam" id="PF16661">
    <property type="entry name" value="Lactamase_B_6"/>
    <property type="match status" value="1"/>
</dbReference>
<dbReference type="eggNOG" id="COG1236">
    <property type="taxonomic scope" value="Bacteria"/>
</dbReference>
<dbReference type="Proteomes" id="UP000018949">
    <property type="component" value="Unassembled WGS sequence"/>
</dbReference>
<keyword evidence="3" id="KW-1185">Reference proteome</keyword>
<evidence type="ECO:0000313" key="2">
    <source>
        <dbReference type="EMBL" id="GAE46362.1"/>
    </source>
</evidence>
<dbReference type="Gene3D" id="3.60.15.10">
    <property type="entry name" value="Ribonuclease Z/Hydroxyacylglutathione hydrolase-like"/>
    <property type="match status" value="1"/>
</dbReference>
<dbReference type="EMBL" id="BAUW01000042">
    <property type="protein sequence ID" value="GAE46362.1"/>
    <property type="molecule type" value="Genomic_DNA"/>
</dbReference>
<reference evidence="2 3" key="1">
    <citation type="submission" date="2013-12" db="EMBL/GenBank/DDBJ databases">
        <title>NBRP : Genome information of microbial organism related human and environment.</title>
        <authorList>
            <person name="Hattori M."/>
            <person name="Oshima K."/>
            <person name="Inaba H."/>
            <person name="Suda W."/>
            <person name="Sakamoto M."/>
            <person name="Iino T."/>
            <person name="Kitahara M."/>
            <person name="Oshida Y."/>
            <person name="Iida T."/>
            <person name="Kudo T."/>
            <person name="Itoh T."/>
            <person name="Ahmed I."/>
            <person name="Ohkuma M."/>
        </authorList>
    </citation>
    <scope>NUCLEOTIDE SEQUENCE [LARGE SCALE GENOMIC DNA]</scope>
    <source>
        <strain evidence="2 3">JCM 21738</strain>
    </source>
</reference>
<protein>
    <submittedName>
        <fullName evidence="2">Metallo-beta-lactamase</fullName>
    </submittedName>
</protein>
<sequence length="146" mass="16244">MEGTSVLIDAGMRMHGDEIMPMLGMLDQAEGPECILVTHAHADHIGALPVVHSLYPQVPIYATPPTCDLMRIMMKDSYKIMEMRSRQSHSLPSYTEQQVDSVLNSILHFPASNRLQVGNITITNFRAGHILGASCFCSRAAERAYW</sequence>
<accession>W4RQG7</accession>
<dbReference type="InterPro" id="IPR036866">
    <property type="entry name" value="RibonucZ/Hydroxyglut_hydro"/>
</dbReference>
<gene>
    <name evidence="2" type="ORF">JCM21738_3257</name>
</gene>
<organism evidence="2 3">
    <name type="scientific">Mesobacillus boroniphilus JCM 21738</name>
    <dbReference type="NCBI Taxonomy" id="1294265"/>
    <lineage>
        <taxon>Bacteria</taxon>
        <taxon>Bacillati</taxon>
        <taxon>Bacillota</taxon>
        <taxon>Bacilli</taxon>
        <taxon>Bacillales</taxon>
        <taxon>Bacillaceae</taxon>
        <taxon>Mesobacillus</taxon>
    </lineage>
</organism>
<dbReference type="PANTHER" id="PTHR11203:SF37">
    <property type="entry name" value="INTEGRATOR COMPLEX SUBUNIT 11"/>
    <property type="match status" value="1"/>
</dbReference>
<dbReference type="InterPro" id="IPR050698">
    <property type="entry name" value="MBL"/>
</dbReference>
<dbReference type="SUPFAM" id="SSF56281">
    <property type="entry name" value="Metallo-hydrolase/oxidoreductase"/>
    <property type="match status" value="1"/>
</dbReference>
<dbReference type="PANTHER" id="PTHR11203">
    <property type="entry name" value="CLEAVAGE AND POLYADENYLATION SPECIFICITY FACTOR FAMILY MEMBER"/>
    <property type="match status" value="1"/>
</dbReference>
<name>W4RQG7_9BACI</name>
<comment type="caution">
    <text evidence="2">The sequence shown here is derived from an EMBL/GenBank/DDBJ whole genome shotgun (WGS) entry which is preliminary data.</text>
</comment>
<dbReference type="GO" id="GO:0004521">
    <property type="term" value="F:RNA endonuclease activity"/>
    <property type="evidence" value="ECO:0007669"/>
    <property type="project" value="TreeGrafter"/>
</dbReference>
<feature type="domain" description="Metallo-beta-lactamase" evidence="1">
    <location>
        <begin position="2"/>
        <end position="138"/>
    </location>
</feature>
<dbReference type="AlphaFoldDB" id="W4RQG7"/>
<evidence type="ECO:0000313" key="3">
    <source>
        <dbReference type="Proteomes" id="UP000018949"/>
    </source>
</evidence>
<dbReference type="InterPro" id="IPR001279">
    <property type="entry name" value="Metallo-B-lactamas"/>
</dbReference>